<organism evidence="1 2">
    <name type="scientific">Luteipulveratus mongoliensis</name>
    <dbReference type="NCBI Taxonomy" id="571913"/>
    <lineage>
        <taxon>Bacteria</taxon>
        <taxon>Bacillati</taxon>
        <taxon>Actinomycetota</taxon>
        <taxon>Actinomycetes</taxon>
        <taxon>Micrococcales</taxon>
        <taxon>Dermacoccaceae</taxon>
        <taxon>Luteipulveratus</taxon>
    </lineage>
</organism>
<dbReference type="EMBL" id="CP011112">
    <property type="protein sequence ID" value="AKU15664.1"/>
    <property type="molecule type" value="Genomic_DNA"/>
</dbReference>
<reference evidence="1 2" key="1">
    <citation type="submission" date="2015-03" db="EMBL/GenBank/DDBJ databases">
        <title>Luteipulveratus halotolerans sp. nov., a novel actinobacterium (Dermacoccaceae) from Sarawak, Malaysia.</title>
        <authorList>
            <person name="Juboi H."/>
            <person name="Basik A."/>
            <person name="Shamsul S.S."/>
            <person name="Arnold P."/>
            <person name="Schmitt E.K."/>
            <person name="Sanglier J.-J."/>
            <person name="Yeo T."/>
        </authorList>
    </citation>
    <scope>NUCLEOTIDE SEQUENCE [LARGE SCALE GENOMIC DNA]</scope>
    <source>
        <strain evidence="1 2">MN07-A0370</strain>
    </source>
</reference>
<evidence type="ECO:0000313" key="1">
    <source>
        <dbReference type="EMBL" id="AKU15664.1"/>
    </source>
</evidence>
<dbReference type="OrthoDB" id="6058590at2"/>
<keyword evidence="2" id="KW-1185">Reference proteome</keyword>
<evidence type="ECO:0008006" key="3">
    <source>
        <dbReference type="Google" id="ProtNLM"/>
    </source>
</evidence>
<dbReference type="Proteomes" id="UP000066480">
    <property type="component" value="Chromosome"/>
</dbReference>
<dbReference type="AlphaFoldDB" id="A0A0K1JG32"/>
<sequence length="118" mass="13978">MKPLSTERLPKDFWYPTGYIRVLESGLVDLEPWKILDAEQVEFHREGLALRYPARRLLPFANRQDMDDIACWDLERGNQPVVIIHDYASPGWESRGEFADFYSWLREAVEDFIIFDQV</sequence>
<gene>
    <name evidence="1" type="ORF">VV02_07020</name>
</gene>
<evidence type="ECO:0000313" key="2">
    <source>
        <dbReference type="Proteomes" id="UP000066480"/>
    </source>
</evidence>
<dbReference type="STRING" id="571913.VV02_07020"/>
<dbReference type="RefSeq" id="WP_052590677.1">
    <property type="nucleotide sequence ID" value="NZ_CP011112.1"/>
</dbReference>
<proteinExistence type="predicted"/>
<name>A0A0K1JG32_9MICO</name>
<protein>
    <recommendedName>
        <fullName evidence="3">Knr4/Smi1-like domain-containing protein</fullName>
    </recommendedName>
</protein>
<accession>A0A0K1JG32</accession>
<dbReference type="KEGG" id="lmoi:VV02_07020"/>